<keyword evidence="2 5" id="KW-1133">Transmembrane helix</keyword>
<evidence type="ECO:0000256" key="4">
    <source>
        <dbReference type="SAM" id="MobiDB-lite"/>
    </source>
</evidence>
<evidence type="ECO:0000256" key="1">
    <source>
        <dbReference type="ARBA" id="ARBA00022692"/>
    </source>
</evidence>
<gene>
    <name evidence="6" type="ORF">BCR43DRAFT_469581</name>
</gene>
<dbReference type="GO" id="GO:0006890">
    <property type="term" value="P:retrograde vesicle-mediated transport, Golgi to endoplasmic reticulum"/>
    <property type="evidence" value="ECO:0007669"/>
    <property type="project" value="TreeGrafter"/>
</dbReference>
<dbReference type="STRING" id="13706.A0A1X2HNZ1"/>
<dbReference type="AlphaFoldDB" id="A0A1X2HNZ1"/>
<feature type="compositionally biased region" description="Low complexity" evidence="4">
    <location>
        <begin position="38"/>
        <end position="70"/>
    </location>
</feature>
<keyword evidence="1 5" id="KW-0812">Transmembrane</keyword>
<evidence type="ECO:0000313" key="6">
    <source>
        <dbReference type="EMBL" id="ORZ01115.1"/>
    </source>
</evidence>
<dbReference type="OMA" id="NGMKYLQ"/>
<evidence type="ECO:0000256" key="3">
    <source>
        <dbReference type="ARBA" id="ARBA00023136"/>
    </source>
</evidence>
<comment type="caution">
    <text evidence="6">The sequence shown here is derived from an EMBL/GenBank/DDBJ whole genome shotgun (WGS) entry which is preliminary data.</text>
</comment>
<reference evidence="6 7" key="1">
    <citation type="submission" date="2016-07" db="EMBL/GenBank/DDBJ databases">
        <title>Pervasive Adenine N6-methylation of Active Genes in Fungi.</title>
        <authorList>
            <consortium name="DOE Joint Genome Institute"/>
            <person name="Mondo S.J."/>
            <person name="Dannebaum R.O."/>
            <person name="Kuo R.C."/>
            <person name="Labutti K."/>
            <person name="Haridas S."/>
            <person name="Kuo A."/>
            <person name="Salamov A."/>
            <person name="Ahrendt S.R."/>
            <person name="Lipzen A."/>
            <person name="Sullivan W."/>
            <person name="Andreopoulos W.B."/>
            <person name="Clum A."/>
            <person name="Lindquist E."/>
            <person name="Daum C."/>
            <person name="Ramamoorthy G.K."/>
            <person name="Gryganskyi A."/>
            <person name="Culley D."/>
            <person name="Magnuson J.K."/>
            <person name="James T.Y."/>
            <person name="O'Malley M.A."/>
            <person name="Stajich J.E."/>
            <person name="Spatafora J.W."/>
            <person name="Visel A."/>
            <person name="Grigoriev I.V."/>
        </authorList>
    </citation>
    <scope>NUCLEOTIDE SEQUENCE [LARGE SCALE GENOMIC DNA]</scope>
    <source>
        <strain evidence="6 7">NRRL 2496</strain>
    </source>
</reference>
<dbReference type="Proteomes" id="UP000242180">
    <property type="component" value="Unassembled WGS sequence"/>
</dbReference>
<feature type="transmembrane region" description="Helical" evidence="5">
    <location>
        <begin position="186"/>
        <end position="204"/>
    </location>
</feature>
<dbReference type="OrthoDB" id="5393181at2759"/>
<dbReference type="Pfam" id="PF08690">
    <property type="entry name" value="GET2"/>
    <property type="match status" value="1"/>
</dbReference>
<dbReference type="EMBL" id="MCGN01000002">
    <property type="protein sequence ID" value="ORZ01115.1"/>
    <property type="molecule type" value="Genomic_DNA"/>
</dbReference>
<accession>A0A1X2HNZ1</accession>
<feature type="region of interest" description="Disordered" evidence="4">
    <location>
        <begin position="1"/>
        <end position="98"/>
    </location>
</feature>
<dbReference type="PANTHER" id="PTHR28263:SF1">
    <property type="entry name" value="GOLGI TO ER TRAFFIC PROTEIN 2"/>
    <property type="match status" value="1"/>
</dbReference>
<feature type="region of interest" description="Disordered" evidence="4">
    <location>
        <begin position="111"/>
        <end position="131"/>
    </location>
</feature>
<name>A0A1X2HNZ1_SYNRA</name>
<feature type="compositionally biased region" description="Low complexity" evidence="4">
    <location>
        <begin position="87"/>
        <end position="97"/>
    </location>
</feature>
<evidence type="ECO:0008006" key="8">
    <source>
        <dbReference type="Google" id="ProtNLM"/>
    </source>
</evidence>
<proteinExistence type="predicted"/>
<evidence type="ECO:0000256" key="5">
    <source>
        <dbReference type="SAM" id="Phobius"/>
    </source>
</evidence>
<dbReference type="InParanoid" id="A0A1X2HNZ1"/>
<dbReference type="PANTHER" id="PTHR28263">
    <property type="entry name" value="GOLGI TO ER TRAFFIC PROTEIN 2"/>
    <property type="match status" value="1"/>
</dbReference>
<dbReference type="InterPro" id="IPR028143">
    <property type="entry name" value="Get2/sif1"/>
</dbReference>
<feature type="transmembrane region" description="Helical" evidence="5">
    <location>
        <begin position="286"/>
        <end position="307"/>
    </location>
</feature>
<sequence>MPELTEQEKLERRRQKRQQRILASADSRLSRITGTAYPLRASPTPSPSTSASSLAPSEQAQPPSRSPSPAVFGSTSTDTLRSRKAKVSTSSSSAPVSINATHATARFLDEDPSEELGAPPPLQHDEPPSLFAMLDPSLHQQQQQQQQPADINLNDLFQGQFPFNPALLASLQGNTEQEQEDTTTKYWNLLHFVSMLWLGIYAVYTEWHKGGYERFASLLTTNPAQITQYPSVQFPLFWYFVTLELMMQSARMMYQQGPTSRRSMLSGIIQQLPPQIANVANIGLRYWLIFSFLIKDCLVLVFVIGFAELLSTYLVN</sequence>
<organism evidence="6 7">
    <name type="scientific">Syncephalastrum racemosum</name>
    <name type="common">Filamentous fungus</name>
    <dbReference type="NCBI Taxonomy" id="13706"/>
    <lineage>
        <taxon>Eukaryota</taxon>
        <taxon>Fungi</taxon>
        <taxon>Fungi incertae sedis</taxon>
        <taxon>Mucoromycota</taxon>
        <taxon>Mucoromycotina</taxon>
        <taxon>Mucoromycetes</taxon>
        <taxon>Mucorales</taxon>
        <taxon>Syncephalastraceae</taxon>
        <taxon>Syncephalastrum</taxon>
    </lineage>
</organism>
<protein>
    <recommendedName>
        <fullName evidence="8">Golgi to ER traffic protein 2</fullName>
    </recommendedName>
</protein>
<keyword evidence="7" id="KW-1185">Reference proteome</keyword>
<keyword evidence="3 5" id="KW-0472">Membrane</keyword>
<evidence type="ECO:0000256" key="2">
    <source>
        <dbReference type="ARBA" id="ARBA00022989"/>
    </source>
</evidence>
<feature type="compositionally biased region" description="Basic and acidic residues" evidence="4">
    <location>
        <begin position="1"/>
        <end position="11"/>
    </location>
</feature>
<evidence type="ECO:0000313" key="7">
    <source>
        <dbReference type="Proteomes" id="UP000242180"/>
    </source>
</evidence>